<evidence type="ECO:0000313" key="3">
    <source>
        <dbReference type="EMBL" id="PPQ72345.1"/>
    </source>
</evidence>
<dbReference type="SMART" id="SM01173">
    <property type="entry name" value="DUF4187"/>
    <property type="match status" value="1"/>
</dbReference>
<feature type="compositionally biased region" description="Polar residues" evidence="1">
    <location>
        <begin position="117"/>
        <end position="130"/>
    </location>
</feature>
<dbReference type="PANTHER" id="PTHR21032">
    <property type="entry name" value="G PATCH DOMAIN-CONTAINING PROTEIN 11"/>
    <property type="match status" value="1"/>
</dbReference>
<feature type="domain" description="DUF4187" evidence="2">
    <location>
        <begin position="333"/>
        <end position="387"/>
    </location>
</feature>
<gene>
    <name evidence="3" type="ORF">CVT24_002061</name>
</gene>
<dbReference type="InterPro" id="IPR000467">
    <property type="entry name" value="G_patch_dom"/>
</dbReference>
<dbReference type="Pfam" id="PF01585">
    <property type="entry name" value="G-patch"/>
    <property type="match status" value="1"/>
</dbReference>
<dbReference type="PANTHER" id="PTHR21032:SF0">
    <property type="entry name" value="G PATCH DOMAIN-CONTAINING PROTEIN 11"/>
    <property type="match status" value="1"/>
</dbReference>
<dbReference type="InParanoid" id="A0A409W1H4"/>
<dbReference type="InterPro" id="IPR025239">
    <property type="entry name" value="DUF4187"/>
</dbReference>
<dbReference type="Proteomes" id="UP000284842">
    <property type="component" value="Unassembled WGS sequence"/>
</dbReference>
<feature type="compositionally biased region" description="Polar residues" evidence="1">
    <location>
        <begin position="16"/>
        <end position="28"/>
    </location>
</feature>
<name>A0A409W1H4_9AGAR</name>
<proteinExistence type="predicted"/>
<comment type="caution">
    <text evidence="3">The sequence shown here is derived from an EMBL/GenBank/DDBJ whole genome shotgun (WGS) entry which is preliminary data.</text>
</comment>
<feature type="region of interest" description="Disordered" evidence="1">
    <location>
        <begin position="95"/>
        <end position="130"/>
    </location>
</feature>
<feature type="compositionally biased region" description="Basic and acidic residues" evidence="1">
    <location>
        <begin position="29"/>
        <end position="72"/>
    </location>
</feature>
<dbReference type="EMBL" id="NHTK01005874">
    <property type="protein sequence ID" value="PPQ72345.1"/>
    <property type="molecule type" value="Genomic_DNA"/>
</dbReference>
<dbReference type="GO" id="GO:0003676">
    <property type="term" value="F:nucleic acid binding"/>
    <property type="evidence" value="ECO:0007669"/>
    <property type="project" value="InterPro"/>
</dbReference>
<evidence type="ECO:0000313" key="4">
    <source>
        <dbReference type="Proteomes" id="UP000284842"/>
    </source>
</evidence>
<accession>A0A409W1H4</accession>
<dbReference type="InterPro" id="IPR039249">
    <property type="entry name" value="GPATCH11"/>
</dbReference>
<organism evidence="3 4">
    <name type="scientific">Panaeolus cyanescens</name>
    <dbReference type="NCBI Taxonomy" id="181874"/>
    <lineage>
        <taxon>Eukaryota</taxon>
        <taxon>Fungi</taxon>
        <taxon>Dikarya</taxon>
        <taxon>Basidiomycota</taxon>
        <taxon>Agaricomycotina</taxon>
        <taxon>Agaricomycetes</taxon>
        <taxon>Agaricomycetidae</taxon>
        <taxon>Agaricales</taxon>
        <taxon>Agaricineae</taxon>
        <taxon>Galeropsidaceae</taxon>
        <taxon>Panaeolus</taxon>
    </lineage>
</organism>
<dbReference type="Pfam" id="PF13821">
    <property type="entry name" value="DUF4187"/>
    <property type="match status" value="1"/>
</dbReference>
<protein>
    <recommendedName>
        <fullName evidence="2">DUF4187 domain-containing protein</fullName>
    </recommendedName>
</protein>
<feature type="region of interest" description="Disordered" evidence="1">
    <location>
        <begin position="1"/>
        <end position="78"/>
    </location>
</feature>
<evidence type="ECO:0000256" key="1">
    <source>
        <dbReference type="SAM" id="MobiDB-lite"/>
    </source>
</evidence>
<dbReference type="OrthoDB" id="786951at2759"/>
<dbReference type="STRING" id="181874.A0A409W1H4"/>
<dbReference type="GO" id="GO:0000776">
    <property type="term" value="C:kinetochore"/>
    <property type="evidence" value="ECO:0007669"/>
    <property type="project" value="TreeGrafter"/>
</dbReference>
<dbReference type="AlphaFoldDB" id="A0A409W1H4"/>
<sequence length="388" mass="43438">MSDDDDDYLSDKFLLQTESTSKKPSTYSELRKEAQKRSHLKNEENKKKSRRQLEMESREAGLSKSLFERAKEEEEAGLTASNKALSIMMKMGFKPGQSLGSHSEEPLSNAGDPAPASASTIGTSTVGDTTPEVQIPQEKVPLSSTSATVVQTTTHTSHRSEPLPLLEWAGRRGIGLGVKRERSPGMVERMAKMARMEEQVDHRDFRDRVRDEYNNRRAEGRLGKLLELPGRYLNSHNEKDNIQFNVLWLNPNNVNTFPSGLIDALTLHSNAPVVQEKGEETVQARLKKQMQADALLPVDTDSIGEESNAGNGFAGRKPSSTVAAEDEYSSDLLEEAAQFLRLQAQDRLHLVLSYLREKHSYCFWCGVQYESRDELKSQCPGAEEDDHD</sequence>
<reference evidence="3 4" key="1">
    <citation type="journal article" date="2018" name="Evol. Lett.">
        <title>Horizontal gene cluster transfer increased hallucinogenic mushroom diversity.</title>
        <authorList>
            <person name="Reynolds H.T."/>
            <person name="Vijayakumar V."/>
            <person name="Gluck-Thaler E."/>
            <person name="Korotkin H.B."/>
            <person name="Matheny P.B."/>
            <person name="Slot J.C."/>
        </authorList>
    </citation>
    <scope>NUCLEOTIDE SEQUENCE [LARGE SCALE GENOMIC DNA]</scope>
    <source>
        <strain evidence="3 4">2629</strain>
    </source>
</reference>
<evidence type="ECO:0000259" key="2">
    <source>
        <dbReference type="SMART" id="SM01173"/>
    </source>
</evidence>
<keyword evidence="4" id="KW-1185">Reference proteome</keyword>